<dbReference type="Proteomes" id="UP000245627">
    <property type="component" value="Unassembled WGS sequence"/>
</dbReference>
<gene>
    <name evidence="2" type="ORF">DC487_15440</name>
</gene>
<feature type="region of interest" description="Disordered" evidence="1">
    <location>
        <begin position="1"/>
        <end position="20"/>
    </location>
</feature>
<accession>A0A2T8HFG4</accession>
<name>A0A2T8HFG4_9SPHI</name>
<dbReference type="AlphaFoldDB" id="A0A2T8HFG4"/>
<evidence type="ECO:0000313" key="3">
    <source>
        <dbReference type="Proteomes" id="UP000245627"/>
    </source>
</evidence>
<dbReference type="Gene3D" id="2.40.160.60">
    <property type="entry name" value="Outer membrane protein transport protein (OMPP1/FadL/TodX)"/>
    <property type="match status" value="1"/>
</dbReference>
<keyword evidence="3" id="KW-1185">Reference proteome</keyword>
<proteinExistence type="predicted"/>
<protein>
    <recommendedName>
        <fullName evidence="4">Aromatic hydrocarbon degradation protein</fullName>
    </recommendedName>
</protein>
<dbReference type="EMBL" id="QDKG01000007">
    <property type="protein sequence ID" value="PVH24130.1"/>
    <property type="molecule type" value="Genomic_DNA"/>
</dbReference>
<evidence type="ECO:0000256" key="1">
    <source>
        <dbReference type="SAM" id="MobiDB-lite"/>
    </source>
</evidence>
<organism evidence="2 3">
    <name type="scientific">Sphingobacterium corticibacter</name>
    <dbReference type="NCBI Taxonomy" id="2171749"/>
    <lineage>
        <taxon>Bacteria</taxon>
        <taxon>Pseudomonadati</taxon>
        <taxon>Bacteroidota</taxon>
        <taxon>Sphingobacteriia</taxon>
        <taxon>Sphingobacteriales</taxon>
        <taxon>Sphingobacteriaceae</taxon>
        <taxon>Sphingobacterium</taxon>
    </lineage>
</organism>
<evidence type="ECO:0008006" key="4">
    <source>
        <dbReference type="Google" id="ProtNLM"/>
    </source>
</evidence>
<reference evidence="2 3" key="1">
    <citation type="submission" date="2018-04" db="EMBL/GenBank/DDBJ databases">
        <title>Sphingobacterium cortibacter sp. nov.</title>
        <authorList>
            <person name="Li Y."/>
        </authorList>
    </citation>
    <scope>NUCLEOTIDE SEQUENCE [LARGE SCALE GENOMIC DNA]</scope>
    <source>
        <strain evidence="2 3">2c-3</strain>
    </source>
</reference>
<sequence>MPTAVHAQTTTSHSPYSQFGLGQMREDLTPQQRSMGGIAAGLRYLGGMPTLNVSNPASYSAMNRTIFDGSMYGNFTQLSKGSGSDNTGDFAFGHITFGIPLKKAGGLSFGLLPFSDVGYNAYEDQNLGDLRYRKSIAGEGGLNKAYVGYGVNLPIKGLSIGANAGYLFGNLTDKATVEFPNNAEIYNTIQTNNRYVRGIMLDYGMQYFRSLGNRMSMTIGYSGTLNNQVRNETTSMGTITAGGGSALDAIALDTIISPVSFGQRINLPLKHNIGITVSKGYNWTVGADFKYADWSNTRQPAGQAPLGKNIGVALGGQFKPDPTSPKYLNIVDYRLGFRYNQTEVTINNKRINDMAVSAGFGIPLAQKSFGRTFSMLNITGEFGQRGTLQNNLVRERYINIHLGFTINDTWFIRGSID</sequence>
<comment type="caution">
    <text evidence="2">The sequence shown here is derived from an EMBL/GenBank/DDBJ whole genome shotgun (WGS) entry which is preliminary data.</text>
</comment>
<evidence type="ECO:0000313" key="2">
    <source>
        <dbReference type="EMBL" id="PVH24130.1"/>
    </source>
</evidence>
<feature type="compositionally biased region" description="Polar residues" evidence="1">
    <location>
        <begin position="1"/>
        <end position="17"/>
    </location>
</feature>